<dbReference type="SUPFAM" id="SSF50952">
    <property type="entry name" value="Soluble quinoprotein glucose dehydrogenase"/>
    <property type="match status" value="1"/>
</dbReference>
<sequence>MAPRPLPRPPLPAPALLLPLLLLCTWLPEFSCRIAVEDIIVPEGFAVNSFANGEVPMARSLALSGGDNGGATIVYVSTRKLTNVYAVIDEDSDGTGDRVVTVIDDRDTPNGIAWRNGSLYLAQIDAVWRYDDVDEQALRGEKLQDPILISDAFPSDPGHGWKFIRFGPDGKLYIPVGAPCNICELEDFGDIAYGTINCMSEDGSDLEIYATGVRNTVGFDWHPFTRELWFTDNGRDRMGDNLPDDELNIALEKGLDFGYPYCHTEGEGDPYNRPAGAGKVVPDTTFGTFKNCSDPESHQLAVQPLGPHVAALGMRFYTGTMFPERYWNSAFIALHGSWNREDKIGYSVLNVRLGADNRTVESVETFAGGWLLGDGDTVCGRPVDVEIMPDGSLLVSDDYADDVYRITYTQQEADSSG</sequence>
<dbReference type="PANTHER" id="PTHR33546">
    <property type="entry name" value="LARGE, MULTIFUNCTIONAL SECRETED PROTEIN-RELATED"/>
    <property type="match status" value="1"/>
</dbReference>
<evidence type="ECO:0000259" key="2">
    <source>
        <dbReference type="Pfam" id="PF22807"/>
    </source>
</evidence>
<reference evidence="3" key="1">
    <citation type="submission" date="2020-12" db="EMBL/GenBank/DDBJ databases">
        <authorList>
            <person name="Iha C."/>
        </authorList>
    </citation>
    <scope>NUCLEOTIDE SEQUENCE</scope>
</reference>
<gene>
    <name evidence="3" type="ORF">OSTQU699_LOCUS8613</name>
</gene>
<dbReference type="EMBL" id="CAJHUC010002133">
    <property type="protein sequence ID" value="CAD7703256.1"/>
    <property type="molecule type" value="Genomic_DNA"/>
</dbReference>
<dbReference type="Proteomes" id="UP000708148">
    <property type="component" value="Unassembled WGS sequence"/>
</dbReference>
<dbReference type="InterPro" id="IPR011042">
    <property type="entry name" value="6-blade_b-propeller_TolB-like"/>
</dbReference>
<dbReference type="PANTHER" id="PTHR33546:SF1">
    <property type="entry name" value="LARGE, MULTIFUNCTIONAL SECRETED PROTEIN"/>
    <property type="match status" value="1"/>
</dbReference>
<name>A0A8S1JCN7_9CHLO</name>
<evidence type="ECO:0000313" key="3">
    <source>
        <dbReference type="EMBL" id="CAD7703256.1"/>
    </source>
</evidence>
<keyword evidence="4" id="KW-1185">Reference proteome</keyword>
<dbReference type="Pfam" id="PF22807">
    <property type="entry name" value="TrAA12"/>
    <property type="match status" value="1"/>
</dbReference>
<organism evidence="3 4">
    <name type="scientific">Ostreobium quekettii</name>
    <dbReference type="NCBI Taxonomy" id="121088"/>
    <lineage>
        <taxon>Eukaryota</taxon>
        <taxon>Viridiplantae</taxon>
        <taxon>Chlorophyta</taxon>
        <taxon>core chlorophytes</taxon>
        <taxon>Ulvophyceae</taxon>
        <taxon>TCBD clade</taxon>
        <taxon>Bryopsidales</taxon>
        <taxon>Ostreobineae</taxon>
        <taxon>Ostreobiaceae</taxon>
        <taxon>Ostreobium</taxon>
    </lineage>
</organism>
<comment type="caution">
    <text evidence="3">The sequence shown here is derived from an EMBL/GenBank/DDBJ whole genome shotgun (WGS) entry which is preliminary data.</text>
</comment>
<dbReference type="Gene3D" id="2.120.10.30">
    <property type="entry name" value="TolB, C-terminal domain"/>
    <property type="match status" value="1"/>
</dbReference>
<protein>
    <recommendedName>
        <fullName evidence="2">Pyrroloquinoline quinone-dependent pyranose dehydrogenase beta-propeller domain-containing protein</fullName>
    </recommendedName>
</protein>
<keyword evidence="1" id="KW-0732">Signal</keyword>
<feature type="domain" description="Pyrroloquinoline quinone-dependent pyranose dehydrogenase beta-propeller" evidence="2">
    <location>
        <begin position="207"/>
        <end position="407"/>
    </location>
</feature>
<accession>A0A8S1JCN7</accession>
<evidence type="ECO:0000256" key="1">
    <source>
        <dbReference type="SAM" id="SignalP"/>
    </source>
</evidence>
<feature type="chain" id="PRO_5035925546" description="Pyrroloquinoline quinone-dependent pyranose dehydrogenase beta-propeller domain-containing protein" evidence="1">
    <location>
        <begin position="33"/>
        <end position="417"/>
    </location>
</feature>
<dbReference type="AlphaFoldDB" id="A0A8S1JCN7"/>
<feature type="signal peptide" evidence="1">
    <location>
        <begin position="1"/>
        <end position="32"/>
    </location>
</feature>
<dbReference type="InterPro" id="IPR054539">
    <property type="entry name" value="Beta-prop_PDH"/>
</dbReference>
<dbReference type="OrthoDB" id="507128at2759"/>
<dbReference type="InterPro" id="IPR011041">
    <property type="entry name" value="Quinoprot_gluc/sorb_DH_b-prop"/>
</dbReference>
<evidence type="ECO:0000313" key="4">
    <source>
        <dbReference type="Proteomes" id="UP000708148"/>
    </source>
</evidence>
<proteinExistence type="predicted"/>